<gene>
    <name evidence="1" type="ORF">SAMN02982922_4306</name>
</gene>
<evidence type="ECO:0000313" key="1">
    <source>
        <dbReference type="EMBL" id="SMH50982.1"/>
    </source>
</evidence>
<keyword evidence="2" id="KW-1185">Reference proteome</keyword>
<organism evidence="1 2">
    <name type="scientific">Mesorhizobium australicum</name>
    <dbReference type="NCBI Taxonomy" id="536018"/>
    <lineage>
        <taxon>Bacteria</taxon>
        <taxon>Pseudomonadati</taxon>
        <taxon>Pseudomonadota</taxon>
        <taxon>Alphaproteobacteria</taxon>
        <taxon>Hyphomicrobiales</taxon>
        <taxon>Phyllobacteriaceae</taxon>
        <taxon>Mesorhizobium</taxon>
    </lineage>
</organism>
<reference evidence="1 2" key="1">
    <citation type="submission" date="2017-04" db="EMBL/GenBank/DDBJ databases">
        <authorList>
            <person name="Afonso C.L."/>
            <person name="Miller P.J."/>
            <person name="Scott M.A."/>
            <person name="Spackman E."/>
            <person name="Goraichik I."/>
            <person name="Dimitrov K.M."/>
            <person name="Suarez D.L."/>
            <person name="Swayne D.E."/>
        </authorList>
    </citation>
    <scope>NUCLEOTIDE SEQUENCE [LARGE SCALE GENOMIC DNA]</scope>
    <source>
        <strain evidence="1 2">B5P</strain>
    </source>
</reference>
<evidence type="ECO:0000313" key="2">
    <source>
        <dbReference type="Proteomes" id="UP000193083"/>
    </source>
</evidence>
<name>A0A1X7PJV7_9HYPH</name>
<proteinExistence type="predicted"/>
<dbReference type="EMBL" id="FXBL01000004">
    <property type="protein sequence ID" value="SMH50982.1"/>
    <property type="molecule type" value="Genomic_DNA"/>
</dbReference>
<protein>
    <submittedName>
        <fullName evidence="1">Uncharacterized protein</fullName>
    </submittedName>
</protein>
<accession>A0A1X7PJV7</accession>
<dbReference type="AlphaFoldDB" id="A0A1X7PJV7"/>
<sequence>MSFGPPFPDIVTIRRRDPVHTAQTLMTHGKRRFPIVADRYR</sequence>
<dbReference type="Proteomes" id="UP000193083">
    <property type="component" value="Unassembled WGS sequence"/>
</dbReference>